<reference evidence="2" key="1">
    <citation type="submission" date="2020-05" db="UniProtKB">
        <authorList>
            <consortium name="EnsemblMetazoa"/>
        </authorList>
    </citation>
    <scope>IDENTIFICATION</scope>
    <source>
        <strain evidence="2">USDA</strain>
    </source>
</reference>
<dbReference type="AlphaFoldDB" id="A0A1I8NRQ4"/>
<dbReference type="STRING" id="35570.A0A1I8NRQ4"/>
<protein>
    <submittedName>
        <fullName evidence="2">Uncharacterized protein</fullName>
    </submittedName>
</protein>
<evidence type="ECO:0000313" key="2">
    <source>
        <dbReference type="EnsemblMetazoa" id="SCAU001447-PA"/>
    </source>
</evidence>
<evidence type="ECO:0000256" key="1">
    <source>
        <dbReference type="SAM" id="MobiDB-lite"/>
    </source>
</evidence>
<proteinExistence type="predicted"/>
<dbReference type="EnsemblMetazoa" id="SCAU001447-RA">
    <property type="protein sequence ID" value="SCAU001447-PA"/>
    <property type="gene ID" value="SCAU001447"/>
</dbReference>
<keyword evidence="3" id="KW-1185">Reference proteome</keyword>
<evidence type="ECO:0000313" key="3">
    <source>
        <dbReference type="Proteomes" id="UP000095300"/>
    </source>
</evidence>
<feature type="compositionally biased region" description="Low complexity" evidence="1">
    <location>
        <begin position="1"/>
        <end position="17"/>
    </location>
</feature>
<feature type="region of interest" description="Disordered" evidence="1">
    <location>
        <begin position="1"/>
        <end position="20"/>
    </location>
</feature>
<accession>A0A1I8NRQ4</accession>
<name>A0A1I8NRQ4_STOCA</name>
<dbReference type="VEuPathDB" id="VectorBase:SCAU001447"/>
<gene>
    <name evidence="2" type="primary">106094727</name>
</gene>
<organism evidence="2 3">
    <name type="scientific">Stomoxys calcitrans</name>
    <name type="common">Stable fly</name>
    <name type="synonym">Conops calcitrans</name>
    <dbReference type="NCBI Taxonomy" id="35570"/>
    <lineage>
        <taxon>Eukaryota</taxon>
        <taxon>Metazoa</taxon>
        <taxon>Ecdysozoa</taxon>
        <taxon>Arthropoda</taxon>
        <taxon>Hexapoda</taxon>
        <taxon>Insecta</taxon>
        <taxon>Pterygota</taxon>
        <taxon>Neoptera</taxon>
        <taxon>Endopterygota</taxon>
        <taxon>Diptera</taxon>
        <taxon>Brachycera</taxon>
        <taxon>Muscomorpha</taxon>
        <taxon>Muscoidea</taxon>
        <taxon>Muscidae</taxon>
        <taxon>Stomoxys</taxon>
    </lineage>
</organism>
<dbReference type="Proteomes" id="UP000095300">
    <property type="component" value="Unassembled WGS sequence"/>
</dbReference>
<sequence>QPRFYSTQATSSSGTSSFKRPCTKQKFVYNRPKPDVLQSILQSKANPQYNARRLWYELNMPECTSELLDGRMLSTTIPESLLCHTRDMRPKRKVAAKKKERRPSYMQMRLERENFRKKLVELIARKDDEDDVVDVDEQGGNANACAAAMELEADFPNKQEKEVLRYYYYIKHGIDTIHVSPMSKK</sequence>